<evidence type="ECO:0008006" key="3">
    <source>
        <dbReference type="Google" id="ProtNLM"/>
    </source>
</evidence>
<dbReference type="GeneID" id="302711583"/>
<gene>
    <name evidence="1" type="ORF">CKQ54_22530</name>
</gene>
<dbReference type="RefSeq" id="WP_112286534.1">
    <property type="nucleotide sequence ID" value="NZ_CP188302.1"/>
</dbReference>
<dbReference type="Proteomes" id="UP000284853">
    <property type="component" value="Unassembled WGS sequence"/>
</dbReference>
<name>A0ABX9PQI2_9GAMM</name>
<comment type="caution">
    <text evidence="1">The sequence shown here is derived from an EMBL/GenBank/DDBJ whole genome shotgun (WGS) entry which is preliminary data.</text>
</comment>
<organism evidence="1 2">
    <name type="scientific">Rahnella variigena</name>
    <dbReference type="NCBI Taxonomy" id="574964"/>
    <lineage>
        <taxon>Bacteria</taxon>
        <taxon>Pseudomonadati</taxon>
        <taxon>Pseudomonadota</taxon>
        <taxon>Gammaproteobacteria</taxon>
        <taxon>Enterobacterales</taxon>
        <taxon>Yersiniaceae</taxon>
        <taxon>Rahnella</taxon>
    </lineage>
</organism>
<evidence type="ECO:0000313" key="1">
    <source>
        <dbReference type="EMBL" id="RKF66184.1"/>
    </source>
</evidence>
<protein>
    <recommendedName>
        <fullName evidence="3">Integrase</fullName>
    </recommendedName>
</protein>
<sequence>MTVSVTYSQSFINLMLTLKKEEVKVVGDFVALLKSSGFSSLPGRNKSSAGVSLNHTRRLELIQYAIANRLWHYHVGHQSYNQSKPFGDWTSSHVVHYQNENTTSARFVHYSAHPPMKLPDKQTLI</sequence>
<evidence type="ECO:0000313" key="2">
    <source>
        <dbReference type="Proteomes" id="UP000284853"/>
    </source>
</evidence>
<reference evidence="1 2" key="1">
    <citation type="submission" date="2017-08" db="EMBL/GenBank/DDBJ databases">
        <title>Comparative genomics of bacteria isolated from necrotic lesions of AOD affected trees.</title>
        <authorList>
            <person name="Doonan J."/>
            <person name="Denman S."/>
            <person name="Mcdonald J.E."/>
        </authorList>
    </citation>
    <scope>NUCLEOTIDE SEQUENCE [LARGE SCALE GENOMIC DNA]</scope>
    <source>
        <strain evidence="1 2">CIP 105588</strain>
    </source>
</reference>
<dbReference type="EMBL" id="NSDJ01000002">
    <property type="protein sequence ID" value="RKF66184.1"/>
    <property type="molecule type" value="Genomic_DNA"/>
</dbReference>
<keyword evidence="2" id="KW-1185">Reference proteome</keyword>
<proteinExistence type="predicted"/>
<accession>A0ABX9PQI2</accession>